<evidence type="ECO:0000313" key="2">
    <source>
        <dbReference type="Proteomes" id="UP000288102"/>
    </source>
</evidence>
<evidence type="ECO:0008006" key="3">
    <source>
        <dbReference type="Google" id="ProtNLM"/>
    </source>
</evidence>
<evidence type="ECO:0000313" key="1">
    <source>
        <dbReference type="EMBL" id="RUT69691.1"/>
    </source>
</evidence>
<dbReference type="AlphaFoldDB" id="A0A434A5K6"/>
<protein>
    <recommendedName>
        <fullName evidence="3">Lipoprotein</fullName>
    </recommendedName>
</protein>
<dbReference type="Proteomes" id="UP000288102">
    <property type="component" value="Unassembled WGS sequence"/>
</dbReference>
<accession>A0A434A5K6</accession>
<dbReference type="EMBL" id="QWDM01000008">
    <property type="protein sequence ID" value="RUT69691.1"/>
    <property type="molecule type" value="Genomic_DNA"/>
</dbReference>
<comment type="caution">
    <text evidence="1">The sequence shown here is derived from an EMBL/GenBank/DDBJ whole genome shotgun (WGS) entry which is preliminary data.</text>
</comment>
<name>A0A434A5K6_9FLAO</name>
<gene>
    <name evidence="1" type="ORF">D0817_13795</name>
</gene>
<organism evidence="1 2">
    <name type="scientific">Flavobacterium cupreum</name>
    <dbReference type="NCBI Taxonomy" id="2133766"/>
    <lineage>
        <taxon>Bacteria</taxon>
        <taxon>Pseudomonadati</taxon>
        <taxon>Bacteroidota</taxon>
        <taxon>Flavobacteriia</taxon>
        <taxon>Flavobacteriales</taxon>
        <taxon>Flavobacteriaceae</taxon>
        <taxon>Flavobacterium</taxon>
    </lineage>
</organism>
<dbReference type="OrthoDB" id="2677145at2"/>
<dbReference type="PROSITE" id="PS51257">
    <property type="entry name" value="PROKAR_LIPOPROTEIN"/>
    <property type="match status" value="1"/>
</dbReference>
<keyword evidence="2" id="KW-1185">Reference proteome</keyword>
<proteinExistence type="predicted"/>
<dbReference type="RefSeq" id="WP_127338930.1">
    <property type="nucleotide sequence ID" value="NZ_QWDM01000008.1"/>
</dbReference>
<sequence length="179" mass="19878">MNSRNNLSALVISFLLITACSDKPKTAIIPQKQPKNTAALTAEKSTESFEGIYTSEDCDLSVQITKTKEGYAYFLQTSTRKVNGKATIAQNESGEKYVTLEGIQWDDYEGDISNEEEKDSVSNPEKTAKDMEIPVGIDASYVKDTLTIQNYGNSMNSYTKISECGAKYIRLVKQENSKK</sequence>
<reference evidence="2" key="1">
    <citation type="journal article" date="2019" name="Syst. Appl. Microbiol.">
        <title>Flavobacterium circumlabens sp. nov. and Flavobacterium cupreum sp. nov., two psychrotrophic species isolated from Antarctic environmental samples.</title>
        <authorList>
            <person name="Kralova S."/>
            <person name="Busse H.-J."/>
            <person name="Svec P."/>
            <person name="Maslanova I."/>
            <person name="Stankova E."/>
            <person name="Bartak M."/>
            <person name="Sedlacek I."/>
        </authorList>
    </citation>
    <scope>NUCLEOTIDE SEQUENCE [LARGE SCALE GENOMIC DNA]</scope>
    <source>
        <strain evidence="2">CCM 8825</strain>
    </source>
</reference>